<accession>A0AAV9P670</accession>
<dbReference type="PROSITE" id="PS50053">
    <property type="entry name" value="UBIQUITIN_2"/>
    <property type="match status" value="1"/>
</dbReference>
<feature type="compositionally biased region" description="Low complexity" evidence="1">
    <location>
        <begin position="307"/>
        <end position="327"/>
    </location>
</feature>
<feature type="compositionally biased region" description="Polar residues" evidence="1">
    <location>
        <begin position="450"/>
        <end position="464"/>
    </location>
</feature>
<dbReference type="Pfam" id="PF00240">
    <property type="entry name" value="ubiquitin"/>
    <property type="match status" value="1"/>
</dbReference>
<feature type="region of interest" description="Disordered" evidence="1">
    <location>
        <begin position="181"/>
        <end position="289"/>
    </location>
</feature>
<feature type="region of interest" description="Disordered" evidence="1">
    <location>
        <begin position="621"/>
        <end position="650"/>
    </location>
</feature>
<evidence type="ECO:0000313" key="4">
    <source>
        <dbReference type="EMBL" id="KAK5166659.1"/>
    </source>
</evidence>
<feature type="compositionally biased region" description="Pro residues" evidence="1">
    <location>
        <begin position="328"/>
        <end position="338"/>
    </location>
</feature>
<protein>
    <recommendedName>
        <fullName evidence="3">Ubiquitin-like domain-containing protein</fullName>
    </recommendedName>
</protein>
<feature type="region of interest" description="Disordered" evidence="1">
    <location>
        <begin position="446"/>
        <end position="527"/>
    </location>
</feature>
<feature type="compositionally biased region" description="Low complexity" evidence="1">
    <location>
        <begin position="755"/>
        <end position="768"/>
    </location>
</feature>
<evidence type="ECO:0000259" key="3">
    <source>
        <dbReference type="PROSITE" id="PS50053"/>
    </source>
</evidence>
<feature type="domain" description="Ubiquitin-like" evidence="3">
    <location>
        <begin position="43"/>
        <end position="88"/>
    </location>
</feature>
<keyword evidence="2" id="KW-1133">Transmembrane helix</keyword>
<dbReference type="Gene3D" id="3.10.20.90">
    <property type="entry name" value="Phosphatidylinositol 3-kinase Catalytic Subunit, Chain A, domain 1"/>
    <property type="match status" value="1"/>
</dbReference>
<dbReference type="SUPFAM" id="SSF54236">
    <property type="entry name" value="Ubiquitin-like"/>
    <property type="match status" value="1"/>
</dbReference>
<feature type="compositionally biased region" description="Low complexity" evidence="1">
    <location>
        <begin position="398"/>
        <end position="410"/>
    </location>
</feature>
<evidence type="ECO:0000256" key="2">
    <source>
        <dbReference type="SAM" id="Phobius"/>
    </source>
</evidence>
<feature type="region of interest" description="Disordered" evidence="1">
    <location>
        <begin position="111"/>
        <end position="159"/>
    </location>
</feature>
<feature type="compositionally biased region" description="Low complexity" evidence="1">
    <location>
        <begin position="202"/>
        <end position="211"/>
    </location>
</feature>
<evidence type="ECO:0000256" key="1">
    <source>
        <dbReference type="SAM" id="MobiDB-lite"/>
    </source>
</evidence>
<dbReference type="InterPro" id="IPR029071">
    <property type="entry name" value="Ubiquitin-like_domsf"/>
</dbReference>
<keyword evidence="2" id="KW-0812">Transmembrane</keyword>
<feature type="region of interest" description="Disordered" evidence="1">
    <location>
        <begin position="303"/>
        <end position="343"/>
    </location>
</feature>
<feature type="region of interest" description="Disordered" evidence="1">
    <location>
        <begin position="704"/>
        <end position="780"/>
    </location>
</feature>
<organism evidence="4 5">
    <name type="scientific">Saxophila tyrrhenica</name>
    <dbReference type="NCBI Taxonomy" id="1690608"/>
    <lineage>
        <taxon>Eukaryota</taxon>
        <taxon>Fungi</taxon>
        <taxon>Dikarya</taxon>
        <taxon>Ascomycota</taxon>
        <taxon>Pezizomycotina</taxon>
        <taxon>Dothideomycetes</taxon>
        <taxon>Dothideomycetidae</taxon>
        <taxon>Mycosphaerellales</taxon>
        <taxon>Extremaceae</taxon>
        <taxon>Saxophila</taxon>
    </lineage>
</organism>
<dbReference type="Proteomes" id="UP001337655">
    <property type="component" value="Unassembled WGS sequence"/>
</dbReference>
<feature type="compositionally biased region" description="Basic and acidic residues" evidence="1">
    <location>
        <begin position="704"/>
        <end position="747"/>
    </location>
</feature>
<feature type="compositionally biased region" description="Pro residues" evidence="1">
    <location>
        <begin position="190"/>
        <end position="201"/>
    </location>
</feature>
<reference evidence="4 5" key="1">
    <citation type="submission" date="2023-08" db="EMBL/GenBank/DDBJ databases">
        <title>Black Yeasts Isolated from many extreme environments.</title>
        <authorList>
            <person name="Coleine C."/>
            <person name="Stajich J.E."/>
            <person name="Selbmann L."/>
        </authorList>
    </citation>
    <scope>NUCLEOTIDE SEQUENCE [LARGE SCALE GENOMIC DNA]</scope>
    <source>
        <strain evidence="4 5">CCFEE 5935</strain>
    </source>
</reference>
<feature type="compositionally biased region" description="Low complexity" evidence="1">
    <location>
        <begin position="497"/>
        <end position="521"/>
    </location>
</feature>
<keyword evidence="2" id="KW-0472">Membrane</keyword>
<feature type="compositionally biased region" description="Polar residues" evidence="1">
    <location>
        <begin position="240"/>
        <end position="270"/>
    </location>
</feature>
<feature type="region of interest" description="Disordered" evidence="1">
    <location>
        <begin position="396"/>
        <end position="433"/>
    </location>
</feature>
<dbReference type="GeneID" id="89929537"/>
<feature type="compositionally biased region" description="Pro residues" evidence="1">
    <location>
        <begin position="212"/>
        <end position="225"/>
    </location>
</feature>
<keyword evidence="5" id="KW-1185">Reference proteome</keyword>
<gene>
    <name evidence="4" type="ORF">LTR77_008203</name>
</gene>
<dbReference type="AlphaFoldDB" id="A0AAV9P670"/>
<dbReference type="RefSeq" id="XP_064656541.1">
    <property type="nucleotide sequence ID" value="XM_064805436.1"/>
</dbReference>
<proteinExistence type="predicted"/>
<dbReference type="EMBL" id="JAVRRT010000013">
    <property type="protein sequence ID" value="KAK5166659.1"/>
    <property type="molecule type" value="Genomic_DNA"/>
</dbReference>
<name>A0AAV9P670_9PEZI</name>
<sequence>MAPAQPPETITLKVKVPPGHLTLPAISGEGSTTVSQDSYDLGSLPVSTTVGALRQQIQSAIPSNPAPERQRLLYGGRALVNNDQTLADAFNTKRDASQTDYVIHLLVGGAGMSSGPRGHQASRSTSAVEGMGGARDARTSPVPGQQPAPHAGAQGPQGLGTMRQAAERLRAQMPPHLRERAQTGQANGAPPFPMPGMPGQPPMMGGAMPPGMGLPPGFPMPPHMPTPGQQQPQPNGQTPSRTDGNQTPAEAPQGAQNQGNIPAGQQPQQHGNRRPVSGQGFHVQGVGPNGQRFEIHQQTLNFPHMTQGQPGQAMQMPMPFGMPQMQPGMPPPQPPRQPNGPSALERARENMTEMRRMLEEMRNQTDAPSEEERRRRIDEMEQRVIGVNNYIDPLNAIPTATPTTTGGADATGRRSAPPNTGAPPFLQPPMFMNRPPQFQAMAQAPRLNGPSVQGQSPSPRNPSDVTAYLLSGPQGPQALLFSPQHGMFQGSLPRASPTPTATTTQPTPTQQPQQGHQQHQPRGIPLPDAGALAQQAQAQAGEANQAAAAPDPLGPLQPILAHVWLLLRILIFAYFLLGTNMGYTRPLVLAGIGMVFWAIRMGALGDGAAVRRWWEGVLGGEGRPEPRGQAANEQAHGQAQAGGQHRMPTPEQVAQRLLHEEAERDRARGGRGWLREQVRPVERAAALFVASLWPGIGEAHVREQRRAREEADAERRRVEGEEAERRREAEEREKGTEGSKESAEGGAERSGSGGVAAEAGESARATTSGNAVGEEGSGST</sequence>
<feature type="compositionally biased region" description="Low complexity" evidence="1">
    <location>
        <begin position="226"/>
        <end position="239"/>
    </location>
</feature>
<feature type="transmembrane region" description="Helical" evidence="2">
    <location>
        <begin position="559"/>
        <end position="577"/>
    </location>
</feature>
<comment type="caution">
    <text evidence="4">The sequence shown here is derived from an EMBL/GenBank/DDBJ whole genome shotgun (WGS) entry which is preliminary data.</text>
</comment>
<feature type="compositionally biased region" description="Low complexity" evidence="1">
    <location>
        <begin position="628"/>
        <end position="644"/>
    </location>
</feature>
<dbReference type="InterPro" id="IPR000626">
    <property type="entry name" value="Ubiquitin-like_dom"/>
</dbReference>
<evidence type="ECO:0000313" key="5">
    <source>
        <dbReference type="Proteomes" id="UP001337655"/>
    </source>
</evidence>